<feature type="binding site" evidence="4">
    <location>
        <position position="70"/>
    </location>
    <ligand>
        <name>(6R)-10-formyltetrahydrofolate</name>
        <dbReference type="ChEBI" id="CHEBI:195366"/>
    </ligand>
</feature>
<evidence type="ECO:0000256" key="1">
    <source>
        <dbReference type="ARBA" id="ARBA00005054"/>
    </source>
</evidence>
<gene>
    <name evidence="4 6" type="primary">purN</name>
    <name evidence="6" type="ORF">GCM10007916_22920</name>
</gene>
<proteinExistence type="inferred from homology"/>
<accession>A0ABQ6E1X8</accession>
<evidence type="ECO:0000313" key="7">
    <source>
        <dbReference type="Proteomes" id="UP001157353"/>
    </source>
</evidence>
<dbReference type="HAMAP" id="MF_01930">
    <property type="entry name" value="PurN"/>
    <property type="match status" value="1"/>
</dbReference>
<comment type="caution">
    <text evidence="6">The sequence shown here is derived from an EMBL/GenBank/DDBJ whole genome shotgun (WGS) entry which is preliminary data.</text>
</comment>
<dbReference type="EC" id="2.1.2.2" evidence="4"/>
<dbReference type="RefSeq" id="WP_284204344.1">
    <property type="nucleotide sequence ID" value="NZ_BSPQ01000010.1"/>
</dbReference>
<evidence type="ECO:0000256" key="2">
    <source>
        <dbReference type="ARBA" id="ARBA00022679"/>
    </source>
</evidence>
<keyword evidence="2 4" id="KW-0808">Transferase</keyword>
<dbReference type="Proteomes" id="UP001157353">
    <property type="component" value="Unassembled WGS sequence"/>
</dbReference>
<evidence type="ECO:0000259" key="5">
    <source>
        <dbReference type="Pfam" id="PF00551"/>
    </source>
</evidence>
<dbReference type="NCBIfam" id="TIGR00639">
    <property type="entry name" value="PurN"/>
    <property type="match status" value="1"/>
</dbReference>
<protein>
    <recommendedName>
        <fullName evidence="4">Phosphoribosylglycinamide formyltransferase</fullName>
        <ecNumber evidence="4">2.1.2.2</ecNumber>
    </recommendedName>
    <alternativeName>
        <fullName evidence="4">5'-phosphoribosylglycinamide transformylase</fullName>
    </alternativeName>
    <alternativeName>
        <fullName evidence="4">GAR transformylase</fullName>
        <shortName evidence="4">GART</shortName>
    </alternativeName>
</protein>
<feature type="domain" description="Formyl transferase N-terminal" evidence="5">
    <location>
        <begin position="4"/>
        <end position="186"/>
    </location>
</feature>
<feature type="binding site" evidence="4">
    <location>
        <position position="112"/>
    </location>
    <ligand>
        <name>(6R)-10-formyltetrahydrofolate</name>
        <dbReference type="ChEBI" id="CHEBI:195366"/>
    </ligand>
</feature>
<dbReference type="Pfam" id="PF00551">
    <property type="entry name" value="Formyl_trans_N"/>
    <property type="match status" value="1"/>
</dbReference>
<name>A0ABQ6E1X8_9GAMM</name>
<dbReference type="CDD" id="cd08645">
    <property type="entry name" value="FMT_core_GART"/>
    <property type="match status" value="1"/>
</dbReference>
<dbReference type="Gene3D" id="3.40.50.170">
    <property type="entry name" value="Formyl transferase, N-terminal domain"/>
    <property type="match status" value="1"/>
</dbReference>
<sequence length="217" mass="23655">MATKKIVILISGSGTNLQAIVDKLHNQALDNKQTEIVAVISNKADAFGLQRASDAGIESIVVASKGIASREEYDALLAAEIDKLQPDLIILAGFMRILTSEFVTKYLGKMINIHPSLLPKYTGINTHQRAIDAKDEVHGASVHFVTPELDSGPIVLQAKVPVFSNDTAEDLRERVLTQEHLIYPLVAQWFLAERLTMQGNQAILDGKALPENGYAAD</sequence>
<dbReference type="InterPro" id="IPR002376">
    <property type="entry name" value="Formyl_transf_N"/>
</dbReference>
<comment type="catalytic activity">
    <reaction evidence="4">
        <text>N(1)-(5-phospho-beta-D-ribosyl)glycinamide + (6R)-10-formyltetrahydrofolate = N(2)-formyl-N(1)-(5-phospho-beta-D-ribosyl)glycinamide + (6S)-5,6,7,8-tetrahydrofolate + H(+)</text>
        <dbReference type="Rhea" id="RHEA:15053"/>
        <dbReference type="ChEBI" id="CHEBI:15378"/>
        <dbReference type="ChEBI" id="CHEBI:57453"/>
        <dbReference type="ChEBI" id="CHEBI:143788"/>
        <dbReference type="ChEBI" id="CHEBI:147286"/>
        <dbReference type="ChEBI" id="CHEBI:195366"/>
        <dbReference type="EC" id="2.1.2.2"/>
    </reaction>
</comment>
<evidence type="ECO:0000256" key="4">
    <source>
        <dbReference type="HAMAP-Rule" id="MF_01930"/>
    </source>
</evidence>
<dbReference type="EMBL" id="BSPQ01000010">
    <property type="protein sequence ID" value="GLS91223.1"/>
    <property type="molecule type" value="Genomic_DNA"/>
</dbReference>
<feature type="site" description="Raises pKa of active site His" evidence="4">
    <location>
        <position position="150"/>
    </location>
</feature>
<dbReference type="InterPro" id="IPR004607">
    <property type="entry name" value="GART"/>
</dbReference>
<feature type="active site" description="Proton donor" evidence="4">
    <location>
        <position position="114"/>
    </location>
</feature>
<dbReference type="PANTHER" id="PTHR43369">
    <property type="entry name" value="PHOSPHORIBOSYLGLYCINAMIDE FORMYLTRANSFERASE"/>
    <property type="match status" value="1"/>
</dbReference>
<dbReference type="InterPro" id="IPR036477">
    <property type="entry name" value="Formyl_transf_N_sf"/>
</dbReference>
<feature type="binding site" evidence="4">
    <location>
        <begin position="95"/>
        <end position="98"/>
    </location>
    <ligand>
        <name>(6R)-10-formyltetrahydrofolate</name>
        <dbReference type="ChEBI" id="CHEBI:195366"/>
    </ligand>
</feature>
<comment type="similarity">
    <text evidence="4">Belongs to the GART family.</text>
</comment>
<keyword evidence="7" id="KW-1185">Reference proteome</keyword>
<comment type="pathway">
    <text evidence="1 4">Purine metabolism; IMP biosynthesis via de novo pathway; N(2)-formyl-N(1)-(5-phospho-D-ribosyl)glycinamide from N(1)-(5-phospho-D-ribosyl)glycinamide (10-formyl THF route): step 1/1.</text>
</comment>
<reference evidence="7" key="1">
    <citation type="journal article" date="2019" name="Int. J. Syst. Evol. Microbiol.">
        <title>The Global Catalogue of Microorganisms (GCM) 10K type strain sequencing project: providing services to taxonomists for standard genome sequencing and annotation.</title>
        <authorList>
            <consortium name="The Broad Institute Genomics Platform"/>
            <consortium name="The Broad Institute Genome Sequencing Center for Infectious Disease"/>
            <person name="Wu L."/>
            <person name="Ma J."/>
        </authorList>
    </citation>
    <scope>NUCLEOTIDE SEQUENCE [LARGE SCALE GENOMIC DNA]</scope>
    <source>
        <strain evidence="7">NBRC 103166</strain>
    </source>
</reference>
<comment type="function">
    <text evidence="4">Catalyzes the transfer of a formyl group from 10-formyltetrahydrofolate to 5-phospho-ribosyl-glycinamide (GAR), producing 5-phospho-ribosyl-N-formylglycinamide (FGAR) and tetrahydrofolate.</text>
</comment>
<evidence type="ECO:0000256" key="3">
    <source>
        <dbReference type="ARBA" id="ARBA00022755"/>
    </source>
</evidence>
<evidence type="ECO:0000313" key="6">
    <source>
        <dbReference type="EMBL" id="GLS91223.1"/>
    </source>
</evidence>
<dbReference type="PANTHER" id="PTHR43369:SF2">
    <property type="entry name" value="PHOSPHORIBOSYLGLYCINAMIDE FORMYLTRANSFERASE"/>
    <property type="match status" value="1"/>
</dbReference>
<feature type="binding site" evidence="4">
    <location>
        <begin position="14"/>
        <end position="16"/>
    </location>
    <ligand>
        <name>N(1)-(5-phospho-beta-D-ribosyl)glycinamide</name>
        <dbReference type="ChEBI" id="CHEBI:143788"/>
    </ligand>
</feature>
<keyword evidence="3 4" id="KW-0658">Purine biosynthesis</keyword>
<dbReference type="SUPFAM" id="SSF53328">
    <property type="entry name" value="Formyltransferase"/>
    <property type="match status" value="1"/>
</dbReference>
<organism evidence="6 7">
    <name type="scientific">Psychromonas marina</name>
    <dbReference type="NCBI Taxonomy" id="88364"/>
    <lineage>
        <taxon>Bacteria</taxon>
        <taxon>Pseudomonadati</taxon>
        <taxon>Pseudomonadota</taxon>
        <taxon>Gammaproteobacteria</taxon>
        <taxon>Alteromonadales</taxon>
        <taxon>Psychromonadaceae</taxon>
        <taxon>Psychromonas</taxon>
    </lineage>
</organism>